<accession>A0A366DUF7</accession>
<evidence type="ECO:0000313" key="1">
    <source>
        <dbReference type="EMBL" id="RBO93726.1"/>
    </source>
</evidence>
<evidence type="ECO:0008006" key="3">
    <source>
        <dbReference type="Google" id="ProtNLM"/>
    </source>
</evidence>
<gene>
    <name evidence="1" type="ORF">DFR74_102143</name>
</gene>
<dbReference type="OrthoDB" id="164904at2"/>
<name>A0A366DUF7_9NOCA</name>
<organism evidence="1 2">
    <name type="scientific">Nocardia puris</name>
    <dbReference type="NCBI Taxonomy" id="208602"/>
    <lineage>
        <taxon>Bacteria</taxon>
        <taxon>Bacillati</taxon>
        <taxon>Actinomycetota</taxon>
        <taxon>Actinomycetes</taxon>
        <taxon>Mycobacteriales</taxon>
        <taxon>Nocardiaceae</taxon>
        <taxon>Nocardia</taxon>
    </lineage>
</organism>
<protein>
    <recommendedName>
        <fullName evidence="3">Polyketide cyclase/dehydrase/lipid transport protein</fullName>
    </recommendedName>
</protein>
<dbReference type="STRING" id="1210090.GCA_001613185_00480"/>
<proteinExistence type="predicted"/>
<keyword evidence="2" id="KW-1185">Reference proteome</keyword>
<dbReference type="Proteomes" id="UP000252586">
    <property type="component" value="Unassembled WGS sequence"/>
</dbReference>
<sequence length="122" mass="13562">MERLSYIDEHAREVDANRDRAWKAVCRVAGTDPANPSGAMTGFAVESAEEPSRLALHGRHWFSRYQLIFELDEHGPGRTTVRAITRAEFPGPHGKVYRALVIGTGGHVLVVRWMLRKIAAAA</sequence>
<comment type="caution">
    <text evidence="1">The sequence shown here is derived from an EMBL/GenBank/DDBJ whole genome shotgun (WGS) entry which is preliminary data.</text>
</comment>
<dbReference type="RefSeq" id="WP_067502526.1">
    <property type="nucleotide sequence ID" value="NZ_CP107943.1"/>
</dbReference>
<dbReference type="EMBL" id="QNRE01000002">
    <property type="protein sequence ID" value="RBO93726.1"/>
    <property type="molecule type" value="Genomic_DNA"/>
</dbReference>
<evidence type="ECO:0000313" key="2">
    <source>
        <dbReference type="Proteomes" id="UP000252586"/>
    </source>
</evidence>
<dbReference type="SUPFAM" id="SSF55961">
    <property type="entry name" value="Bet v1-like"/>
    <property type="match status" value="1"/>
</dbReference>
<dbReference type="AlphaFoldDB" id="A0A366DUF7"/>
<reference evidence="1 2" key="1">
    <citation type="submission" date="2018-06" db="EMBL/GenBank/DDBJ databases">
        <title>Genomic Encyclopedia of Type Strains, Phase IV (KMG-IV): sequencing the most valuable type-strain genomes for metagenomic binning, comparative biology and taxonomic classification.</title>
        <authorList>
            <person name="Goeker M."/>
        </authorList>
    </citation>
    <scope>NUCLEOTIDE SEQUENCE [LARGE SCALE GENOMIC DNA]</scope>
    <source>
        <strain evidence="1 2">DSM 44599</strain>
    </source>
</reference>